<protein>
    <recommendedName>
        <fullName evidence="3 8">DNA repair protein RecO</fullName>
    </recommendedName>
    <alternativeName>
        <fullName evidence="7 8">Recombination protein O</fullName>
    </alternativeName>
</protein>
<dbReference type="EMBL" id="JAYDYW010000007">
    <property type="protein sequence ID" value="MEE1674436.1"/>
    <property type="molecule type" value="Genomic_DNA"/>
</dbReference>
<feature type="domain" description="DNA replication/recombination mediator RecO N-terminal" evidence="9">
    <location>
        <begin position="5"/>
        <end position="77"/>
    </location>
</feature>
<dbReference type="InterPro" id="IPR042242">
    <property type="entry name" value="RecO_C"/>
</dbReference>
<dbReference type="PANTHER" id="PTHR33991:SF1">
    <property type="entry name" value="DNA REPAIR PROTEIN RECO"/>
    <property type="match status" value="1"/>
</dbReference>
<proteinExistence type="inferred from homology"/>
<reference evidence="10 11" key="2">
    <citation type="submission" date="2023-12" db="EMBL/GenBank/DDBJ databases">
        <authorList>
            <consortium name="Cladostephus spongiosus"/>
            <person name="Lorente B."/>
            <person name="Cabral C."/>
            <person name="Frias J."/>
            <person name="Faria J."/>
            <person name="Toubarro D."/>
        </authorList>
    </citation>
    <scope>NUCLEOTIDE SEQUENCE [LARGE SCALE GENOMIC DNA]</scope>
    <source>
        <strain evidence="10 11">ZMCS4</strain>
    </source>
</reference>
<evidence type="ECO:0000256" key="7">
    <source>
        <dbReference type="ARBA" id="ARBA00033409"/>
    </source>
</evidence>
<dbReference type="Gene3D" id="1.20.1440.120">
    <property type="entry name" value="Recombination protein O, C-terminal domain"/>
    <property type="match status" value="1"/>
</dbReference>
<keyword evidence="5 8" id="KW-0233">DNA recombination</keyword>
<comment type="similarity">
    <text evidence="2 8">Belongs to the RecO family.</text>
</comment>
<comment type="caution">
    <text evidence="10">The sequence shown here is derived from an EMBL/GenBank/DDBJ whole genome shotgun (WGS) entry which is preliminary data.</text>
</comment>
<name>A0ABU7G4W1_9ALTE</name>
<dbReference type="InterPro" id="IPR003717">
    <property type="entry name" value="RecO"/>
</dbReference>
<gene>
    <name evidence="8 10" type="primary">recO</name>
    <name evidence="10" type="ORF">SNR37_003875</name>
</gene>
<evidence type="ECO:0000256" key="5">
    <source>
        <dbReference type="ARBA" id="ARBA00023172"/>
    </source>
</evidence>
<keyword evidence="4 8" id="KW-0227">DNA damage</keyword>
<evidence type="ECO:0000313" key="11">
    <source>
        <dbReference type="Proteomes" id="UP001310248"/>
    </source>
</evidence>
<organism evidence="10 11">
    <name type="scientific">Agarivorans aestuarii</name>
    <dbReference type="NCBI Taxonomy" id="1563703"/>
    <lineage>
        <taxon>Bacteria</taxon>
        <taxon>Pseudomonadati</taxon>
        <taxon>Pseudomonadota</taxon>
        <taxon>Gammaproteobacteria</taxon>
        <taxon>Alteromonadales</taxon>
        <taxon>Alteromonadaceae</taxon>
        <taxon>Agarivorans</taxon>
    </lineage>
</organism>
<dbReference type="NCBIfam" id="TIGR00613">
    <property type="entry name" value="reco"/>
    <property type="match status" value="1"/>
</dbReference>
<sequence>MPEQALTPAFVIHTRPYRETSLLVQLFTLEYGKVSAVARGARAKRSKWRGILQPGVPLLVELSGKGSLLNFKQVEASNLALPLFGQYLYSTLYLNELLYYLLEENTAYPALYHHYQDSLMALAKQQPLEACLREFELLLVAELGFALTEPEEFAQGRSYQYHLGEGFVLSMSRYSNVEFSYQEVLMLLAFDPQQAQHLLCAKRFCRIVIAQLLNGRELTSRKLFSQIKTTNRAFN</sequence>
<evidence type="ECO:0000259" key="9">
    <source>
        <dbReference type="Pfam" id="PF11967"/>
    </source>
</evidence>
<dbReference type="SUPFAM" id="SSF57863">
    <property type="entry name" value="ArfGap/RecO-like zinc finger"/>
    <property type="match status" value="1"/>
</dbReference>
<dbReference type="InterPro" id="IPR012340">
    <property type="entry name" value="NA-bd_OB-fold"/>
</dbReference>
<accession>A0ABU7G4W1</accession>
<evidence type="ECO:0000256" key="3">
    <source>
        <dbReference type="ARBA" id="ARBA00021310"/>
    </source>
</evidence>
<dbReference type="Gene3D" id="2.40.50.140">
    <property type="entry name" value="Nucleic acid-binding proteins"/>
    <property type="match status" value="1"/>
</dbReference>
<evidence type="ECO:0000256" key="4">
    <source>
        <dbReference type="ARBA" id="ARBA00022763"/>
    </source>
</evidence>
<dbReference type="Pfam" id="PF02565">
    <property type="entry name" value="RecO_C"/>
    <property type="match status" value="1"/>
</dbReference>
<evidence type="ECO:0000313" key="10">
    <source>
        <dbReference type="EMBL" id="MEE1674436.1"/>
    </source>
</evidence>
<dbReference type="InterPro" id="IPR037278">
    <property type="entry name" value="ARFGAP/RecO"/>
</dbReference>
<reference evidence="11" key="1">
    <citation type="submission" date="2023-07" db="EMBL/GenBank/DDBJ databases">
        <title>Draft genome sequence of Agarivorans aestuarii strain ZMCS4, a CAZymes producing bacteria isolated from the marine brown algae Clodostephus spongiosus.</title>
        <authorList>
            <person name="Lorente B."/>
            <person name="Cabral C."/>
            <person name="Frias J."/>
            <person name="Faria J."/>
            <person name="Toubarro D."/>
        </authorList>
    </citation>
    <scope>NUCLEOTIDE SEQUENCE [LARGE SCALE GENOMIC DNA]</scope>
    <source>
        <strain evidence="11">ZMCS4</strain>
    </source>
</reference>
<keyword evidence="6 8" id="KW-0234">DNA repair</keyword>
<evidence type="ECO:0000256" key="6">
    <source>
        <dbReference type="ARBA" id="ARBA00023204"/>
    </source>
</evidence>
<dbReference type="Pfam" id="PF11967">
    <property type="entry name" value="RecO_N"/>
    <property type="match status" value="1"/>
</dbReference>
<keyword evidence="11" id="KW-1185">Reference proteome</keyword>
<evidence type="ECO:0000256" key="1">
    <source>
        <dbReference type="ARBA" id="ARBA00003065"/>
    </source>
</evidence>
<evidence type="ECO:0000256" key="8">
    <source>
        <dbReference type="HAMAP-Rule" id="MF_00201"/>
    </source>
</evidence>
<dbReference type="PANTHER" id="PTHR33991">
    <property type="entry name" value="DNA REPAIR PROTEIN RECO"/>
    <property type="match status" value="1"/>
</dbReference>
<dbReference type="InterPro" id="IPR022572">
    <property type="entry name" value="DNA_rep/recomb_RecO_N"/>
</dbReference>
<dbReference type="RefSeq" id="WP_163131159.1">
    <property type="nucleotide sequence ID" value="NZ_JAYDYW010000007.1"/>
</dbReference>
<dbReference type="SUPFAM" id="SSF50249">
    <property type="entry name" value="Nucleic acid-binding proteins"/>
    <property type="match status" value="1"/>
</dbReference>
<evidence type="ECO:0000256" key="2">
    <source>
        <dbReference type="ARBA" id="ARBA00007452"/>
    </source>
</evidence>
<comment type="function">
    <text evidence="1 8">Involved in DNA repair and RecF pathway recombination.</text>
</comment>
<dbReference type="Proteomes" id="UP001310248">
    <property type="component" value="Unassembled WGS sequence"/>
</dbReference>
<dbReference type="HAMAP" id="MF_00201">
    <property type="entry name" value="RecO"/>
    <property type="match status" value="1"/>
</dbReference>